<dbReference type="SUPFAM" id="SSF51690">
    <property type="entry name" value="Nicotinate/Quinolinate PRTase C-terminal domain-like"/>
    <property type="match status" value="1"/>
</dbReference>
<evidence type="ECO:0000256" key="8">
    <source>
        <dbReference type="ARBA" id="ARBA00023426"/>
    </source>
</evidence>
<dbReference type="Gene3D" id="3.20.140.10">
    <property type="entry name" value="nicotinate phosphoribosyltransferase"/>
    <property type="match status" value="1"/>
</dbReference>
<evidence type="ECO:0000256" key="9">
    <source>
        <dbReference type="ARBA" id="ARBA00048668"/>
    </source>
</evidence>
<dbReference type="FunFam" id="3.20.140.10:FF:000002">
    <property type="entry name" value="Nicotinate phosphoribosyltransferase"/>
    <property type="match status" value="1"/>
</dbReference>
<evidence type="ECO:0000313" key="15">
    <source>
        <dbReference type="Proteomes" id="UP001300502"/>
    </source>
</evidence>
<dbReference type="InterPro" id="IPR041619">
    <property type="entry name" value="NAPRTase_C"/>
</dbReference>
<evidence type="ECO:0000256" key="10">
    <source>
        <dbReference type="RuleBase" id="RU365100"/>
    </source>
</evidence>
<evidence type="ECO:0000259" key="12">
    <source>
        <dbReference type="Pfam" id="PF17767"/>
    </source>
</evidence>
<evidence type="ECO:0000256" key="1">
    <source>
        <dbReference type="ARBA" id="ARBA00004952"/>
    </source>
</evidence>
<evidence type="ECO:0000256" key="7">
    <source>
        <dbReference type="ARBA" id="ARBA00022679"/>
    </source>
</evidence>
<evidence type="ECO:0000256" key="4">
    <source>
        <dbReference type="ARBA" id="ARBA00022553"/>
    </source>
</evidence>
<dbReference type="PANTHER" id="PTHR11098:SF1">
    <property type="entry name" value="NICOTINATE PHOSPHORIBOSYLTRANSFERASE"/>
    <property type="match status" value="1"/>
</dbReference>
<dbReference type="AlphaFoldDB" id="A0AAV9IJ63"/>
<protein>
    <recommendedName>
        <fullName evidence="3 10">Nicotinate phosphoribosyltransferase</fullName>
        <ecNumber evidence="3 10">6.3.4.21</ecNumber>
    </recommendedName>
</protein>
<evidence type="ECO:0000313" key="14">
    <source>
        <dbReference type="EMBL" id="KAK4527387.1"/>
    </source>
</evidence>
<gene>
    <name evidence="14" type="ORF">GAYE_SCF39G5309</name>
</gene>
<dbReference type="NCBIfam" id="NF006695">
    <property type="entry name" value="PRK09243.1-2"/>
    <property type="match status" value="1"/>
</dbReference>
<keyword evidence="15" id="KW-1185">Reference proteome</keyword>
<comment type="PTM">
    <text evidence="10">Transiently phosphorylated on a His residue during the reaction cycle. Phosphorylation strongly increases the affinity for substrates and increases the rate of nicotinate D-ribonucleotide production. Dephosphorylation regenerates the low-affinity form of the enzyme, leading to product release.</text>
</comment>
<dbReference type="FunFam" id="3.20.140.10:FF:000006">
    <property type="entry name" value="Nicotinate phosphoribosyltransferase"/>
    <property type="match status" value="1"/>
</dbReference>
<dbReference type="PANTHER" id="PTHR11098">
    <property type="entry name" value="NICOTINATE PHOSPHORIBOSYLTRANSFERASE"/>
    <property type="match status" value="1"/>
</dbReference>
<comment type="caution">
    <text evidence="14">The sequence shown here is derived from an EMBL/GenBank/DDBJ whole genome shotgun (WGS) entry which is preliminary data.</text>
</comment>
<dbReference type="GO" id="GO:0016740">
    <property type="term" value="F:transferase activity"/>
    <property type="evidence" value="ECO:0007669"/>
    <property type="project" value="UniProtKB-KW"/>
</dbReference>
<reference evidence="14 15" key="1">
    <citation type="submission" date="2022-07" db="EMBL/GenBank/DDBJ databases">
        <title>Genome-wide signatures of adaptation to extreme environments.</title>
        <authorList>
            <person name="Cho C.H."/>
            <person name="Yoon H.S."/>
        </authorList>
    </citation>
    <scope>NUCLEOTIDE SEQUENCE [LARGE SCALE GENOMIC DNA]</scope>
    <source>
        <strain evidence="14 15">108.79 E11</strain>
    </source>
</reference>
<dbReference type="GO" id="GO:0005829">
    <property type="term" value="C:cytosol"/>
    <property type="evidence" value="ECO:0007669"/>
    <property type="project" value="TreeGrafter"/>
</dbReference>
<evidence type="ECO:0000256" key="5">
    <source>
        <dbReference type="ARBA" id="ARBA00022598"/>
    </source>
</evidence>
<dbReference type="GO" id="GO:0034355">
    <property type="term" value="P:NAD+ biosynthetic process via the salvage pathway"/>
    <property type="evidence" value="ECO:0007669"/>
    <property type="project" value="TreeGrafter"/>
</dbReference>
<dbReference type="NCBIfam" id="TIGR01513">
    <property type="entry name" value="NAPRTase_put"/>
    <property type="match status" value="1"/>
</dbReference>
<comment type="pathway">
    <text evidence="1 10">Cofactor biosynthesis; NAD(+) biosynthesis; nicotinate D-ribonucleotide from nicotinate: step 1/1.</text>
</comment>
<dbReference type="EMBL" id="JANCYU010000051">
    <property type="protein sequence ID" value="KAK4527387.1"/>
    <property type="molecule type" value="Genomic_DNA"/>
</dbReference>
<proteinExistence type="inferred from homology"/>
<comment type="catalytic activity">
    <reaction evidence="9 10">
        <text>5-phospho-alpha-D-ribose 1-diphosphate + nicotinate + ATP + H2O = nicotinate beta-D-ribonucleotide + ADP + phosphate + diphosphate</text>
        <dbReference type="Rhea" id="RHEA:36163"/>
        <dbReference type="ChEBI" id="CHEBI:15377"/>
        <dbReference type="ChEBI" id="CHEBI:30616"/>
        <dbReference type="ChEBI" id="CHEBI:32544"/>
        <dbReference type="ChEBI" id="CHEBI:33019"/>
        <dbReference type="ChEBI" id="CHEBI:43474"/>
        <dbReference type="ChEBI" id="CHEBI:57502"/>
        <dbReference type="ChEBI" id="CHEBI:58017"/>
        <dbReference type="ChEBI" id="CHEBI:456216"/>
        <dbReference type="EC" id="6.3.4.21"/>
    </reaction>
</comment>
<dbReference type="InterPro" id="IPR041525">
    <property type="entry name" value="N/Namide_PRibTrfase"/>
</dbReference>
<evidence type="ECO:0000259" key="13">
    <source>
        <dbReference type="Pfam" id="PF17956"/>
    </source>
</evidence>
<dbReference type="InterPro" id="IPR006405">
    <property type="entry name" value="Nic_PRibTrfase_pncB"/>
</dbReference>
<keyword evidence="7 10" id="KW-0808">Transferase</keyword>
<sequence length="545" mass="61574">MDRDNQVSSSNYDSMHKLKPTNHFVNALLTDLYQLTMAYCYWKQGRHEDQAVFDLFFRKCPFDGEFAIFAGLEECLRFLASFHFTDSDIQFLATVIHAEKEFFDWLRNLDVSKVSVYALSEGSVTFPLVPLLRVQGPLAVCQLLETTLLNLINYASLVATNAARFRLAVGDKSLLEFGLRRAQGPDGGVSASRYTYLGGFDATSNVLASKLFSIPCSGTIAHSFVQTFHDCSQLATTKLVDSNKNEREFVQCVMETRERLGYNTNQGELAAFISYAQCFPDRFLVLVDTYDTLSSGVPNFICVALCLLDFGYKPLGIRLDSGDLSYLSKAARKEISRIAQLTGKVELNQVKIAASNDLNETTLLSLHQQGHEIDIFGIGTHLVTCQQQPALGCVYKLVEINGQPRIKVSEDISKLTIPCAKKAYRLYGKEGYPLVDLLTLETEEAPKVGDKILCRHPYVERKRCIIVPTRIEPLLKLVWNGKMPVEPSFFSLSHLREFCKQEMSCLREDHRRFLNPTPYKVSVSQTLFDFIHRLWLEETPIPELA</sequence>
<dbReference type="PIRSF" id="PIRSF000484">
    <property type="entry name" value="NAPRT"/>
    <property type="match status" value="1"/>
</dbReference>
<accession>A0AAV9IJ63</accession>
<name>A0AAV9IJ63_9RHOD</name>
<comment type="similarity">
    <text evidence="2 10">Belongs to the NAPRTase family.</text>
</comment>
<dbReference type="Gene3D" id="3.20.20.70">
    <property type="entry name" value="Aldolase class I"/>
    <property type="match status" value="1"/>
</dbReference>
<organism evidence="14 15">
    <name type="scientific">Galdieria yellowstonensis</name>
    <dbReference type="NCBI Taxonomy" id="3028027"/>
    <lineage>
        <taxon>Eukaryota</taxon>
        <taxon>Rhodophyta</taxon>
        <taxon>Bangiophyceae</taxon>
        <taxon>Galdieriales</taxon>
        <taxon>Galdieriaceae</taxon>
        <taxon>Galdieria</taxon>
    </lineage>
</organism>
<evidence type="ECO:0000256" key="6">
    <source>
        <dbReference type="ARBA" id="ARBA00022642"/>
    </source>
</evidence>
<dbReference type="InterPro" id="IPR040727">
    <property type="entry name" value="NAPRTase_N"/>
</dbReference>
<dbReference type="InterPro" id="IPR013785">
    <property type="entry name" value="Aldolase_TIM"/>
</dbReference>
<dbReference type="Proteomes" id="UP001300502">
    <property type="component" value="Unassembled WGS sequence"/>
</dbReference>
<dbReference type="Pfam" id="PF04095">
    <property type="entry name" value="NAPRTase"/>
    <property type="match status" value="1"/>
</dbReference>
<comment type="function">
    <text evidence="8">Catalyzes the first step in the biosynthesis of NAD from nicotinic acid, the ATP-dependent synthesis of beta-nicotinate D-ribonucleotide from nicotinate and 5-phospho-D-ribose 1-phosphate. Helps prevent cellular oxidative stress via its role in NAD biosynthesis.</text>
</comment>
<dbReference type="EC" id="6.3.4.21" evidence="3 10"/>
<feature type="domain" description="Nicotinate phosphoribosyltransferase N-terminal" evidence="12">
    <location>
        <begin position="28"/>
        <end position="153"/>
    </location>
</feature>
<evidence type="ECO:0000256" key="3">
    <source>
        <dbReference type="ARBA" id="ARBA00013236"/>
    </source>
</evidence>
<dbReference type="Pfam" id="PF17767">
    <property type="entry name" value="NAPRTase_N"/>
    <property type="match status" value="1"/>
</dbReference>
<feature type="domain" description="Nicotinate/nicotinamide phosphoribosyltransferase" evidence="11">
    <location>
        <begin position="175"/>
        <end position="415"/>
    </location>
</feature>
<feature type="domain" description="Nicotinate phosphoribosyltransferase C-terminal" evidence="13">
    <location>
        <begin position="421"/>
        <end position="530"/>
    </location>
</feature>
<keyword evidence="5 10" id="KW-0436">Ligase</keyword>
<dbReference type="GO" id="GO:0004516">
    <property type="term" value="F:nicotinate phosphoribosyltransferase activity"/>
    <property type="evidence" value="ECO:0007669"/>
    <property type="project" value="UniProtKB-UniRule"/>
</dbReference>
<dbReference type="InterPro" id="IPR007229">
    <property type="entry name" value="Nic_PRibTrfase-Fam"/>
</dbReference>
<keyword evidence="6 10" id="KW-0662">Pyridine nucleotide biosynthesis</keyword>
<evidence type="ECO:0000256" key="2">
    <source>
        <dbReference type="ARBA" id="ARBA00010897"/>
    </source>
</evidence>
<keyword evidence="4" id="KW-0597">Phosphoprotein</keyword>
<dbReference type="SUPFAM" id="SSF54675">
    <property type="entry name" value="Nicotinate/Quinolinate PRTase N-terminal domain-like"/>
    <property type="match status" value="1"/>
</dbReference>
<dbReference type="CDD" id="cd01570">
    <property type="entry name" value="NAPRTase_A"/>
    <property type="match status" value="1"/>
</dbReference>
<evidence type="ECO:0000259" key="11">
    <source>
        <dbReference type="Pfam" id="PF04095"/>
    </source>
</evidence>
<dbReference type="Pfam" id="PF17956">
    <property type="entry name" value="NAPRTase_C"/>
    <property type="match status" value="1"/>
</dbReference>
<dbReference type="InterPro" id="IPR036068">
    <property type="entry name" value="Nicotinate_pribotase-like_C"/>
</dbReference>